<proteinExistence type="predicted"/>
<feature type="region of interest" description="Disordered" evidence="1">
    <location>
        <begin position="1"/>
        <end position="22"/>
    </location>
</feature>
<protein>
    <submittedName>
        <fullName evidence="2">Uncharacterized protein</fullName>
    </submittedName>
</protein>
<organism evidence="2 3">
    <name type="scientific">Araneus ventricosus</name>
    <name type="common">Orbweaver spider</name>
    <name type="synonym">Epeira ventricosa</name>
    <dbReference type="NCBI Taxonomy" id="182803"/>
    <lineage>
        <taxon>Eukaryota</taxon>
        <taxon>Metazoa</taxon>
        <taxon>Ecdysozoa</taxon>
        <taxon>Arthropoda</taxon>
        <taxon>Chelicerata</taxon>
        <taxon>Arachnida</taxon>
        <taxon>Araneae</taxon>
        <taxon>Araneomorphae</taxon>
        <taxon>Entelegynae</taxon>
        <taxon>Araneoidea</taxon>
        <taxon>Araneidae</taxon>
        <taxon>Araneus</taxon>
    </lineage>
</organism>
<comment type="caution">
    <text evidence="2">The sequence shown here is derived from an EMBL/GenBank/DDBJ whole genome shotgun (WGS) entry which is preliminary data.</text>
</comment>
<gene>
    <name evidence="2" type="ORF">AVEN_59288_1</name>
</gene>
<feature type="compositionally biased region" description="Basic and acidic residues" evidence="1">
    <location>
        <begin position="11"/>
        <end position="20"/>
    </location>
</feature>
<evidence type="ECO:0000256" key="1">
    <source>
        <dbReference type="SAM" id="MobiDB-lite"/>
    </source>
</evidence>
<evidence type="ECO:0000313" key="2">
    <source>
        <dbReference type="EMBL" id="GBN08173.1"/>
    </source>
</evidence>
<dbReference type="OrthoDB" id="289250at2759"/>
<name>A0A4Y2L301_ARAVE</name>
<evidence type="ECO:0000313" key="3">
    <source>
        <dbReference type="Proteomes" id="UP000499080"/>
    </source>
</evidence>
<reference evidence="2 3" key="1">
    <citation type="journal article" date="2019" name="Sci. Rep.">
        <title>Orb-weaving spider Araneus ventricosus genome elucidates the spidroin gene catalogue.</title>
        <authorList>
            <person name="Kono N."/>
            <person name="Nakamura H."/>
            <person name="Ohtoshi R."/>
            <person name="Moran D.A.P."/>
            <person name="Shinohara A."/>
            <person name="Yoshida Y."/>
            <person name="Fujiwara M."/>
            <person name="Mori M."/>
            <person name="Tomita M."/>
            <person name="Arakawa K."/>
        </authorList>
    </citation>
    <scope>NUCLEOTIDE SEQUENCE [LARGE SCALE GENOMIC DNA]</scope>
</reference>
<dbReference type="Proteomes" id="UP000499080">
    <property type="component" value="Unassembled WGS sequence"/>
</dbReference>
<dbReference type="AlphaFoldDB" id="A0A4Y2L301"/>
<sequence>MIIESGYKGSGPKEKKKEHYPVTQTKKKRIVLRMMVIKPMILRSFCFRRSNDVDGKMEFQGLLNSCQMVQSVETKGSDGRRGEGEQK</sequence>
<accession>A0A4Y2L301</accession>
<dbReference type="EMBL" id="BGPR01005238">
    <property type="protein sequence ID" value="GBN08173.1"/>
    <property type="molecule type" value="Genomic_DNA"/>
</dbReference>
<keyword evidence="3" id="KW-1185">Reference proteome</keyword>